<accession>A0A232EH57</accession>
<reference evidence="1 2" key="1">
    <citation type="journal article" date="2017" name="Curr. Biol.">
        <title>The Evolution of Venom by Co-option of Single-Copy Genes.</title>
        <authorList>
            <person name="Martinson E.O."/>
            <person name="Mrinalini"/>
            <person name="Kelkar Y.D."/>
            <person name="Chang C.H."/>
            <person name="Werren J.H."/>
        </authorList>
    </citation>
    <scope>NUCLEOTIDE SEQUENCE [LARGE SCALE GENOMIC DNA]</scope>
    <source>
        <strain evidence="1 2">Alberta</strain>
        <tissue evidence="1">Whole body</tissue>
    </source>
</reference>
<sequence>MNHQELRDLKPDSPPIAVFTILKSKFYALSDQVQRLASPSSLANSISLNSSPIVDVRKFDGSHEKWNAWKNNFQSVVHNHTEISNYVKHSQLSNAVQWLAAQEIEEFEISDENYSLAWDVLCKAYDQKRLVVNEHLNKIFTLPKVAEAKYKPLPSLMYTMRQHLKVLETLDIRIPDAASVCLLERSLTSADTLEDILSIREEMIQLLNRGGFVIRKWSSNHPSALENIAKKIFDLDCGIQSSPIKKTLGVVWDSQLDFFSYSVDPEDPVSTSTKRKLLSQIAKVFDPLGLLGSLMLYAKTLVQECWRANITWDESLPQNIHTKWISLAEELPSLKGFAMPRLVCTKSMVASLNHNTIPRLELAGAALLKKIYVGSRDQLDFPIERVIFWSDSMIVICWLKKAPHLLKIYEANRVKDIQELDGEVQWRHVRSGDNPADALSRGQLPHDLLKNLL</sequence>
<organism evidence="1 2">
    <name type="scientific">Trichomalopsis sarcophagae</name>
    <dbReference type="NCBI Taxonomy" id="543379"/>
    <lineage>
        <taxon>Eukaryota</taxon>
        <taxon>Metazoa</taxon>
        <taxon>Ecdysozoa</taxon>
        <taxon>Arthropoda</taxon>
        <taxon>Hexapoda</taxon>
        <taxon>Insecta</taxon>
        <taxon>Pterygota</taxon>
        <taxon>Neoptera</taxon>
        <taxon>Endopterygota</taxon>
        <taxon>Hymenoptera</taxon>
        <taxon>Apocrita</taxon>
        <taxon>Proctotrupomorpha</taxon>
        <taxon>Chalcidoidea</taxon>
        <taxon>Pteromalidae</taxon>
        <taxon>Pteromalinae</taxon>
        <taxon>Trichomalopsis</taxon>
    </lineage>
</organism>
<dbReference type="EMBL" id="NNAY01004601">
    <property type="protein sequence ID" value="OXU17668.1"/>
    <property type="molecule type" value="Genomic_DNA"/>
</dbReference>
<dbReference type="PANTHER" id="PTHR47331:SF1">
    <property type="entry name" value="GAG-LIKE PROTEIN"/>
    <property type="match status" value="1"/>
</dbReference>
<dbReference type="Proteomes" id="UP000215335">
    <property type="component" value="Unassembled WGS sequence"/>
</dbReference>
<dbReference type="AlphaFoldDB" id="A0A232EH57"/>
<evidence type="ECO:0000313" key="1">
    <source>
        <dbReference type="EMBL" id="OXU17668.1"/>
    </source>
</evidence>
<proteinExistence type="predicted"/>
<dbReference type="Pfam" id="PF05380">
    <property type="entry name" value="Peptidase_A17"/>
    <property type="match status" value="1"/>
</dbReference>
<dbReference type="OrthoDB" id="6432478at2759"/>
<dbReference type="InterPro" id="IPR008042">
    <property type="entry name" value="Retrotrans_Pao"/>
</dbReference>
<gene>
    <name evidence="1" type="ORF">TSAR_006655</name>
</gene>
<dbReference type="PANTHER" id="PTHR47331">
    <property type="entry name" value="PHD-TYPE DOMAIN-CONTAINING PROTEIN"/>
    <property type="match status" value="1"/>
</dbReference>
<keyword evidence="2" id="KW-1185">Reference proteome</keyword>
<dbReference type="Pfam" id="PF03564">
    <property type="entry name" value="DUF1759"/>
    <property type="match status" value="1"/>
</dbReference>
<dbReference type="STRING" id="543379.A0A232EH57"/>
<dbReference type="InterPro" id="IPR005312">
    <property type="entry name" value="DUF1759"/>
</dbReference>
<name>A0A232EH57_9HYME</name>
<evidence type="ECO:0000313" key="2">
    <source>
        <dbReference type="Proteomes" id="UP000215335"/>
    </source>
</evidence>
<protein>
    <submittedName>
        <fullName evidence="1">Uncharacterized protein</fullName>
    </submittedName>
</protein>
<comment type="caution">
    <text evidence="1">The sequence shown here is derived from an EMBL/GenBank/DDBJ whole genome shotgun (WGS) entry which is preliminary data.</text>
</comment>